<evidence type="ECO:0000256" key="2">
    <source>
        <dbReference type="SAM" id="Phobius"/>
    </source>
</evidence>
<keyword evidence="4" id="KW-1185">Reference proteome</keyword>
<accession>A0A8H7AF39</accession>
<feature type="transmembrane region" description="Helical" evidence="2">
    <location>
        <begin position="58"/>
        <end position="80"/>
    </location>
</feature>
<dbReference type="EMBL" id="JAACFV010000061">
    <property type="protein sequence ID" value="KAF7507933.1"/>
    <property type="molecule type" value="Genomic_DNA"/>
</dbReference>
<protein>
    <submittedName>
        <fullName evidence="3">Uncharacterized protein</fullName>
    </submittedName>
</protein>
<comment type="caution">
    <text evidence="3">The sequence shown here is derived from an EMBL/GenBank/DDBJ whole genome shotgun (WGS) entry which is preliminary data.</text>
</comment>
<feature type="region of interest" description="Disordered" evidence="1">
    <location>
        <begin position="568"/>
        <end position="594"/>
    </location>
</feature>
<sequence>MSTLIPSAGDLLARRASSNSIIQQLSVQWRVPADVLSILLLIGGDIVQKALAQTSGGVFTPVCFSFGWVSYSLMALVGLIGDGRLLPAPDYPAKVVNLQSGYARENRNWVIGRLLRDNGIVMSRKAPLENKAIRIAVYAAQPIGNRPLRTPFGTVGVIGILVMIAQLLIAAVPFIRDQSWEILVLTGAGTFLVQSTGALPQWRAEKLPQRQQSGKDIALTSGNGSRDIMVIRGCGNCIDLEELAAAETPRSNRVWENIHWLSKPIMENGEPRLHSNGTPARQVFTLWGIPVGFWLTLITISVQCILWLALLISVAGLRSHTWYLLGVGLLGMFQNATVAAISRGPERRCLPLKLADTIITTRVMDGLMDLETVCPSFGTPLLKEFFPGKLRDEEGAWWAGNRKEYDEKRAKEKSRGLPRGMMPKYINPTVSLASLFNPNSSKSMSFGSDSLPPVPNTSRPQSPFDQYPADIKSSSEPPFRSKSPVSQASTVDPSLPGRSISLSSEKQPLGRSPLFPFSSNQQQRQPRQQHREVLGVRSDSSGILRSSGVAEQDFSKARWSIPTGDAARVNETDRASSSFSVEGLSSIAQSPDWA</sequence>
<evidence type="ECO:0000313" key="3">
    <source>
        <dbReference type="EMBL" id="KAF7507933.1"/>
    </source>
</evidence>
<evidence type="ECO:0000256" key="1">
    <source>
        <dbReference type="SAM" id="MobiDB-lite"/>
    </source>
</evidence>
<feature type="transmembrane region" description="Helical" evidence="2">
    <location>
        <begin position="321"/>
        <end position="341"/>
    </location>
</feature>
<reference evidence="3" key="1">
    <citation type="submission" date="2020-02" db="EMBL/GenBank/DDBJ databases">
        <authorList>
            <person name="Palmer J.M."/>
        </authorList>
    </citation>
    <scope>NUCLEOTIDE SEQUENCE</scope>
    <source>
        <strain evidence="3">EPUS1.4</strain>
        <tissue evidence="3">Thallus</tissue>
    </source>
</reference>
<organism evidence="3 4">
    <name type="scientific">Endocarpon pusillum</name>
    <dbReference type="NCBI Taxonomy" id="364733"/>
    <lineage>
        <taxon>Eukaryota</taxon>
        <taxon>Fungi</taxon>
        <taxon>Dikarya</taxon>
        <taxon>Ascomycota</taxon>
        <taxon>Pezizomycotina</taxon>
        <taxon>Eurotiomycetes</taxon>
        <taxon>Chaetothyriomycetidae</taxon>
        <taxon>Verrucariales</taxon>
        <taxon>Verrucariaceae</taxon>
        <taxon>Endocarpon</taxon>
    </lineage>
</organism>
<dbReference type="AlphaFoldDB" id="A0A8H7AF39"/>
<keyword evidence="2" id="KW-0812">Transmembrane</keyword>
<gene>
    <name evidence="3" type="ORF">GJ744_009967</name>
</gene>
<feature type="transmembrane region" description="Helical" evidence="2">
    <location>
        <begin position="152"/>
        <end position="176"/>
    </location>
</feature>
<proteinExistence type="predicted"/>
<feature type="region of interest" description="Disordered" evidence="1">
    <location>
        <begin position="443"/>
        <end position="549"/>
    </location>
</feature>
<keyword evidence="2" id="KW-1133">Transmembrane helix</keyword>
<feature type="compositionally biased region" description="Polar residues" evidence="1">
    <location>
        <begin position="483"/>
        <end position="492"/>
    </location>
</feature>
<dbReference type="Proteomes" id="UP000606974">
    <property type="component" value="Unassembled WGS sequence"/>
</dbReference>
<feature type="transmembrane region" description="Helical" evidence="2">
    <location>
        <begin position="291"/>
        <end position="315"/>
    </location>
</feature>
<keyword evidence="2" id="KW-0472">Membrane</keyword>
<dbReference type="OrthoDB" id="1937642at2759"/>
<evidence type="ECO:0000313" key="4">
    <source>
        <dbReference type="Proteomes" id="UP000606974"/>
    </source>
</evidence>
<name>A0A8H7AF39_9EURO</name>